<dbReference type="Proteomes" id="UP000195105">
    <property type="component" value="Unassembled WGS sequence"/>
</dbReference>
<name>A0A243S6L7_9ACTN</name>
<dbReference type="SUPFAM" id="SSF53474">
    <property type="entry name" value="alpha/beta-Hydrolases"/>
    <property type="match status" value="1"/>
</dbReference>
<sequence length="65" mass="6962">MYLIHSEDDFVPPVHSTDLEATAEAKGVPKGRIQTQVVTGSAHGGSLLSEPGVYDRIVAWLKSKA</sequence>
<comment type="caution">
    <text evidence="1">The sequence shown here is derived from an EMBL/GenBank/DDBJ whole genome shotgun (WGS) entry which is preliminary data.</text>
</comment>
<reference evidence="1 2" key="1">
    <citation type="submission" date="2017-05" db="EMBL/GenBank/DDBJ databases">
        <title>Biotechnological potential of actinobacteria isolated from South African environments.</title>
        <authorList>
            <person name="Le Roes-Hill M."/>
            <person name="Prins A."/>
            <person name="Durrell K.A."/>
        </authorList>
    </citation>
    <scope>NUCLEOTIDE SEQUENCE [LARGE SCALE GENOMIC DNA]</scope>
    <source>
        <strain evidence="1 2">HMC13</strain>
    </source>
</reference>
<organism evidence="1 2">
    <name type="scientific">Streptomyces swartbergensis</name>
    <dbReference type="NCBI Taxonomy" id="487165"/>
    <lineage>
        <taxon>Bacteria</taxon>
        <taxon>Bacillati</taxon>
        <taxon>Actinomycetota</taxon>
        <taxon>Actinomycetes</taxon>
        <taxon>Kitasatosporales</taxon>
        <taxon>Streptomycetaceae</taxon>
        <taxon>Streptomyces</taxon>
    </lineage>
</organism>
<evidence type="ECO:0000313" key="1">
    <source>
        <dbReference type="EMBL" id="OUD03256.1"/>
    </source>
</evidence>
<accession>A0A243S6L7</accession>
<dbReference type="InterPro" id="IPR029058">
    <property type="entry name" value="AB_hydrolase_fold"/>
</dbReference>
<protein>
    <recommendedName>
        <fullName evidence="3">Peptidase S9 prolyl oligopeptidase catalytic domain-containing protein</fullName>
    </recommendedName>
</protein>
<gene>
    <name evidence="1" type="ORF">CA983_10450</name>
</gene>
<keyword evidence="2" id="KW-1185">Reference proteome</keyword>
<dbReference type="RefSeq" id="WP_086600600.1">
    <property type="nucleotide sequence ID" value="NZ_NGFN01000045.1"/>
</dbReference>
<proteinExistence type="predicted"/>
<evidence type="ECO:0008006" key="3">
    <source>
        <dbReference type="Google" id="ProtNLM"/>
    </source>
</evidence>
<evidence type="ECO:0000313" key="2">
    <source>
        <dbReference type="Proteomes" id="UP000195105"/>
    </source>
</evidence>
<dbReference type="EMBL" id="NGFN01000045">
    <property type="protein sequence ID" value="OUD03256.1"/>
    <property type="molecule type" value="Genomic_DNA"/>
</dbReference>
<dbReference type="AlphaFoldDB" id="A0A243S6L7"/>